<proteinExistence type="predicted"/>
<evidence type="ECO:0000313" key="2">
    <source>
        <dbReference type="EMBL" id="ELK09234.1"/>
    </source>
</evidence>
<keyword evidence="3" id="KW-1185">Reference proteome</keyword>
<gene>
    <name evidence="2" type="ORF">PAL_GLEAN10002685</name>
</gene>
<evidence type="ECO:0000256" key="1">
    <source>
        <dbReference type="SAM" id="MobiDB-lite"/>
    </source>
</evidence>
<evidence type="ECO:0000313" key="3">
    <source>
        <dbReference type="Proteomes" id="UP000010552"/>
    </source>
</evidence>
<dbReference type="Proteomes" id="UP000010552">
    <property type="component" value="Unassembled WGS sequence"/>
</dbReference>
<protein>
    <submittedName>
        <fullName evidence="2">Uncharacterized protein</fullName>
    </submittedName>
</protein>
<feature type="region of interest" description="Disordered" evidence="1">
    <location>
        <begin position="1"/>
        <end position="84"/>
    </location>
</feature>
<dbReference type="InParanoid" id="L5KC17"/>
<reference evidence="3" key="1">
    <citation type="journal article" date="2013" name="Science">
        <title>Comparative analysis of bat genomes provides insight into the evolution of flight and immunity.</title>
        <authorList>
            <person name="Zhang G."/>
            <person name="Cowled C."/>
            <person name="Shi Z."/>
            <person name="Huang Z."/>
            <person name="Bishop-Lilly K.A."/>
            <person name="Fang X."/>
            <person name="Wynne J.W."/>
            <person name="Xiong Z."/>
            <person name="Baker M.L."/>
            <person name="Zhao W."/>
            <person name="Tachedjian M."/>
            <person name="Zhu Y."/>
            <person name="Zhou P."/>
            <person name="Jiang X."/>
            <person name="Ng J."/>
            <person name="Yang L."/>
            <person name="Wu L."/>
            <person name="Xiao J."/>
            <person name="Feng Y."/>
            <person name="Chen Y."/>
            <person name="Sun X."/>
            <person name="Zhang Y."/>
            <person name="Marsh G.A."/>
            <person name="Crameri G."/>
            <person name="Broder C.C."/>
            <person name="Frey K.G."/>
            <person name="Wang L.F."/>
            <person name="Wang J."/>
        </authorList>
    </citation>
    <scope>NUCLEOTIDE SEQUENCE [LARGE SCALE GENOMIC DNA]</scope>
</reference>
<organism evidence="2 3">
    <name type="scientific">Pteropus alecto</name>
    <name type="common">Black flying fox</name>
    <dbReference type="NCBI Taxonomy" id="9402"/>
    <lineage>
        <taxon>Eukaryota</taxon>
        <taxon>Metazoa</taxon>
        <taxon>Chordata</taxon>
        <taxon>Craniata</taxon>
        <taxon>Vertebrata</taxon>
        <taxon>Euteleostomi</taxon>
        <taxon>Mammalia</taxon>
        <taxon>Eutheria</taxon>
        <taxon>Laurasiatheria</taxon>
        <taxon>Chiroptera</taxon>
        <taxon>Yinpterochiroptera</taxon>
        <taxon>Pteropodoidea</taxon>
        <taxon>Pteropodidae</taxon>
        <taxon>Pteropodinae</taxon>
        <taxon>Pteropus</taxon>
    </lineage>
</organism>
<sequence length="84" mass="8940">MRTSPVIAKKDDNDNCDDYSNSQQHCSPSKGAGLSALRKHQAYRSSRDGQGTELLGGEARMEHRRPVLGPARASKPSAATSGTA</sequence>
<accession>L5KC17</accession>
<name>L5KC17_PTEAL</name>
<dbReference type="EMBL" id="KB030838">
    <property type="protein sequence ID" value="ELK09234.1"/>
    <property type="molecule type" value="Genomic_DNA"/>
</dbReference>
<dbReference type="AlphaFoldDB" id="L5KC17"/>